<dbReference type="EMBL" id="WKRD01000003">
    <property type="protein sequence ID" value="MSC56864.1"/>
    <property type="molecule type" value="Genomic_DNA"/>
</dbReference>
<dbReference type="Proteomes" id="UP000095780">
    <property type="component" value="Unassembled WGS sequence"/>
</dbReference>
<dbReference type="AlphaFoldDB" id="A0A174YJ83"/>
<dbReference type="EMBL" id="CZBU01000001">
    <property type="protein sequence ID" value="CUQ75185.1"/>
    <property type="molecule type" value="Genomic_DNA"/>
</dbReference>
<dbReference type="Gene3D" id="2.60.40.4270">
    <property type="entry name" value="Listeria-Bacteroides repeat domain"/>
    <property type="match status" value="2"/>
</dbReference>
<reference evidence="4 7" key="2">
    <citation type="journal article" date="2019" name="Nat. Med.">
        <title>A library of human gut bacterial isolates paired with longitudinal multiomics data enables mechanistic microbiome research.</title>
        <authorList>
            <person name="Poyet M."/>
            <person name="Groussin M."/>
            <person name="Gibbons S.M."/>
            <person name="Avila-Pacheco J."/>
            <person name="Jiang X."/>
            <person name="Kearney S.M."/>
            <person name="Perrotta A.R."/>
            <person name="Berdy B."/>
            <person name="Zhao S."/>
            <person name="Lieberman T.D."/>
            <person name="Swanson P.K."/>
            <person name="Smith M."/>
            <person name="Roesemann S."/>
            <person name="Alexander J.E."/>
            <person name="Rich S.A."/>
            <person name="Livny J."/>
            <person name="Vlamakis H."/>
            <person name="Clish C."/>
            <person name="Bullock K."/>
            <person name="Deik A."/>
            <person name="Scott J."/>
            <person name="Pierce K.A."/>
            <person name="Xavier R.J."/>
            <person name="Alm E.J."/>
        </authorList>
    </citation>
    <scope>NUCLEOTIDE SEQUENCE [LARGE SCALE GENOMIC DNA]</scope>
    <source>
        <strain evidence="4 7">BIOML-A1</strain>
    </source>
</reference>
<evidence type="ECO:0000313" key="6">
    <source>
        <dbReference type="Proteomes" id="UP000095780"/>
    </source>
</evidence>
<evidence type="ECO:0000313" key="7">
    <source>
        <dbReference type="Proteomes" id="UP000481964"/>
    </source>
</evidence>
<dbReference type="GO" id="GO:0030313">
    <property type="term" value="C:cell envelope"/>
    <property type="evidence" value="ECO:0007669"/>
    <property type="project" value="UniProtKB-SubCell"/>
</dbReference>
<reference evidence="5 6" key="1">
    <citation type="submission" date="2015-09" db="EMBL/GenBank/DDBJ databases">
        <authorList>
            <consortium name="Pathogen Informatics"/>
        </authorList>
    </citation>
    <scope>NUCLEOTIDE SEQUENCE [LARGE SCALE GENOMIC DNA]</scope>
    <source>
        <strain evidence="2 5">2789STDY5834875</strain>
        <strain evidence="3 6">2789STDY5834878</strain>
    </source>
</reference>
<proteinExistence type="predicted"/>
<dbReference type="InterPro" id="IPR042229">
    <property type="entry name" value="Listeria/Bacterioides_rpt_sf"/>
</dbReference>
<dbReference type="RefSeq" id="WP_022098140.1">
    <property type="nucleotide sequence ID" value="NZ_CABIXW010000005.1"/>
</dbReference>
<evidence type="ECO:0000313" key="5">
    <source>
        <dbReference type="Proteomes" id="UP000095621"/>
    </source>
</evidence>
<dbReference type="Proteomes" id="UP000095621">
    <property type="component" value="Unassembled WGS sequence"/>
</dbReference>
<evidence type="ECO:0000313" key="2">
    <source>
        <dbReference type="EMBL" id="CUQ75185.1"/>
    </source>
</evidence>
<dbReference type="Pfam" id="PF09479">
    <property type="entry name" value="Flg_new"/>
    <property type="match status" value="2"/>
</dbReference>
<sequence>MKSRHGKKKRLTAAAVLLGILVIGWAVISYAAEDEYKVHHNITIDLGGGTCDKIYYQSQIDNGDNAGQWNDDLRIGEYLADRYGEYHTIIDYKASVPKADAVTSNYYDCVGVTPYVRIGAVSRDGYILKGWEVSGDKGWHTDYGKNGIRVEIGAYTEEDIVIKAIWERQTFTVHYSAGVAADRGIKAYLPDDEDAYYGRGDELTGFTEGASADNGLIFTGWSFDRYGDSGILEPEDLSDYNKDVTVYAIWDYIITFDNNTDAEVTGYMENITSKLGSRIRLKGSSLSRKGYYLSGWNTKSDDTGKFYSTMSVVDLTPDDSGKAVLYAIWQPIFYEVHLYCNKPEESSEMMKIIDNSDWDWYEDEGYYSRFYTYDEEDELPCVSQLYSLTGWTGLGWETEDGTYVEGGVPGKLNLADKLGAVVDMSAVWKENIYNINIDSNGGYDAGSTIITGYEKENELPDPPLRPGYDFDSWNTEEDGKGTKYENKDVVSKLVEDDGGNMTIYAQWKKKKKLCLKVSSNSYLKSLINPAAEALAKNWFGKNNNTLVENMMNKSDKECIQVWSVSREGISRTR</sequence>
<dbReference type="OrthoDB" id="1974471at2"/>
<protein>
    <submittedName>
        <fullName evidence="2">Repeat</fullName>
    </submittedName>
</protein>
<evidence type="ECO:0000313" key="3">
    <source>
        <dbReference type="EMBL" id="CUQ87338.1"/>
    </source>
</evidence>
<dbReference type="EMBL" id="CZBV01000005">
    <property type="protein sequence ID" value="CUQ87338.1"/>
    <property type="molecule type" value="Genomic_DNA"/>
</dbReference>
<evidence type="ECO:0000313" key="4">
    <source>
        <dbReference type="EMBL" id="MSC56864.1"/>
    </source>
</evidence>
<evidence type="ECO:0000256" key="1">
    <source>
        <dbReference type="ARBA" id="ARBA00004196"/>
    </source>
</evidence>
<dbReference type="NCBIfam" id="TIGR02543">
    <property type="entry name" value="List_Bact_rpt"/>
    <property type="match status" value="1"/>
</dbReference>
<accession>A0A174YJ83</accession>
<comment type="subcellular location">
    <subcellularLocation>
        <location evidence="1">Cell envelope</location>
    </subcellularLocation>
</comment>
<gene>
    <name evidence="2" type="ORF">ERS852490_00369</name>
    <name evidence="3" type="ORF">ERS852492_02014</name>
    <name evidence="4" type="ORF">GKE48_05265</name>
</gene>
<organism evidence="2 5">
    <name type="scientific">Lachnospira eligens</name>
    <dbReference type="NCBI Taxonomy" id="39485"/>
    <lineage>
        <taxon>Bacteria</taxon>
        <taxon>Bacillati</taxon>
        <taxon>Bacillota</taxon>
        <taxon>Clostridia</taxon>
        <taxon>Lachnospirales</taxon>
        <taxon>Lachnospiraceae</taxon>
        <taxon>Lachnospira</taxon>
    </lineage>
</organism>
<dbReference type="InterPro" id="IPR013378">
    <property type="entry name" value="InlB-like_B-rpt"/>
</dbReference>
<name>A0A174YJ83_9FIRM</name>
<dbReference type="Proteomes" id="UP000481964">
    <property type="component" value="Unassembled WGS sequence"/>
</dbReference>